<dbReference type="EMBL" id="QOKW01000019">
    <property type="protein sequence ID" value="KAA0678083.1"/>
    <property type="molecule type" value="Genomic_DNA"/>
</dbReference>
<dbReference type="Proteomes" id="UP000480854">
    <property type="component" value="Unassembled WGS sequence"/>
</dbReference>
<sequence>MAMSDAVKLLSKVTGVGVSELRALWQDARDNVDRLHGCTRHRFDVPFDAVQPGKRFTCLECGGVMSLSDIGNYIQGYVAAGGAADDIWPGWTR</sequence>
<name>A0A9W7KR37_9PROT</name>
<gene>
    <name evidence="1" type="ORF">DS843_21100</name>
</gene>
<reference evidence="1 2" key="1">
    <citation type="submission" date="2018-07" db="EMBL/GenBank/DDBJ databases">
        <title>Genome sequence of Azospirillum sp. ATCC 49961.</title>
        <authorList>
            <person name="Sant'Anna F.H."/>
            <person name="Baldani J.I."/>
            <person name="Zilli J.E."/>
            <person name="Reis V.M."/>
            <person name="Hartmann A."/>
            <person name="Cruz L."/>
            <person name="de Souza E.M."/>
            <person name="de Oliveira Pedrosa F."/>
            <person name="Passaglia L.M.P."/>
        </authorList>
    </citation>
    <scope>NUCLEOTIDE SEQUENCE [LARGE SCALE GENOMIC DNA]</scope>
    <source>
        <strain evidence="1 2">ATCC 49961</strain>
    </source>
</reference>
<accession>A0A9W7KR37</accession>
<dbReference type="OrthoDB" id="9946323at2"/>
<evidence type="ECO:0000313" key="1">
    <source>
        <dbReference type="EMBL" id="KAA0678083.1"/>
    </source>
</evidence>
<organism evidence="1 2">
    <name type="scientific">Roseomonas genomospecies 6</name>
    <dbReference type="NCBI Taxonomy" id="214106"/>
    <lineage>
        <taxon>Bacteria</taxon>
        <taxon>Pseudomonadati</taxon>
        <taxon>Pseudomonadota</taxon>
        <taxon>Alphaproteobacteria</taxon>
        <taxon>Acetobacterales</taxon>
        <taxon>Roseomonadaceae</taxon>
        <taxon>Roseomonas</taxon>
    </lineage>
</organism>
<dbReference type="AlphaFoldDB" id="A0A9W7KR37"/>
<proteinExistence type="predicted"/>
<comment type="caution">
    <text evidence="1">The sequence shown here is derived from an EMBL/GenBank/DDBJ whole genome shotgun (WGS) entry which is preliminary data.</text>
</comment>
<evidence type="ECO:0000313" key="2">
    <source>
        <dbReference type="Proteomes" id="UP000480854"/>
    </source>
</evidence>
<dbReference type="RefSeq" id="WP_149470814.1">
    <property type="nucleotide sequence ID" value="NZ_QOKW01000019.1"/>
</dbReference>
<keyword evidence="2" id="KW-1185">Reference proteome</keyword>
<protein>
    <submittedName>
        <fullName evidence="1">Uncharacterized protein</fullName>
    </submittedName>
</protein>